<feature type="region of interest" description="Disordered" evidence="1">
    <location>
        <begin position="110"/>
        <end position="138"/>
    </location>
</feature>
<sequence>MDANHESERQTGCNSVVSPHSSFISRLDNTIDNVLSCIRRGKDEEIFSNLQSRLITSLDALPPPSAQIMNSTEETIRRLQSPTNKIPKNEKKRAISPDLLRELDKIDASPPTKMRFTPLTRQPAKTEHSGPDFLLIDPDDDTLAKKIDSIVEKESRKNARRESKSKTVKSRHHDSFQIFPDDSYLVT</sequence>
<feature type="region of interest" description="Disordered" evidence="1">
    <location>
        <begin position="151"/>
        <end position="174"/>
    </location>
</feature>
<proteinExistence type="predicted"/>
<feature type="compositionally biased region" description="Basic and acidic residues" evidence="1">
    <location>
        <begin position="151"/>
        <end position="165"/>
    </location>
</feature>
<dbReference type="EMBL" id="LUCM01009998">
    <property type="protein sequence ID" value="KAA0186062.1"/>
    <property type="molecule type" value="Genomic_DNA"/>
</dbReference>
<evidence type="ECO:0000313" key="3">
    <source>
        <dbReference type="Proteomes" id="UP000728185"/>
    </source>
</evidence>
<dbReference type="Proteomes" id="UP000728185">
    <property type="component" value="Unassembled WGS sequence"/>
</dbReference>
<gene>
    <name evidence="2" type="ORF">FBUS_07932</name>
</gene>
<reference evidence="2" key="1">
    <citation type="submission" date="2019-05" db="EMBL/GenBank/DDBJ databases">
        <title>Annotation for the trematode Fasciolopsis buski.</title>
        <authorList>
            <person name="Choi Y.-J."/>
        </authorList>
    </citation>
    <scope>NUCLEOTIDE SEQUENCE</scope>
    <source>
        <strain evidence="2">HT</strain>
        <tissue evidence="2">Whole worm</tissue>
    </source>
</reference>
<evidence type="ECO:0000313" key="2">
    <source>
        <dbReference type="EMBL" id="KAA0186062.1"/>
    </source>
</evidence>
<accession>A0A8E0RND8</accession>
<keyword evidence="3" id="KW-1185">Reference proteome</keyword>
<name>A0A8E0RND8_9TREM</name>
<evidence type="ECO:0000256" key="1">
    <source>
        <dbReference type="SAM" id="MobiDB-lite"/>
    </source>
</evidence>
<dbReference type="AlphaFoldDB" id="A0A8E0RND8"/>
<dbReference type="OrthoDB" id="10529923at2759"/>
<comment type="caution">
    <text evidence="2">The sequence shown here is derived from an EMBL/GenBank/DDBJ whole genome shotgun (WGS) entry which is preliminary data.</text>
</comment>
<protein>
    <submittedName>
        <fullName evidence="2">Uncharacterized protein</fullName>
    </submittedName>
</protein>
<organism evidence="2 3">
    <name type="scientific">Fasciolopsis buskii</name>
    <dbReference type="NCBI Taxonomy" id="27845"/>
    <lineage>
        <taxon>Eukaryota</taxon>
        <taxon>Metazoa</taxon>
        <taxon>Spiralia</taxon>
        <taxon>Lophotrochozoa</taxon>
        <taxon>Platyhelminthes</taxon>
        <taxon>Trematoda</taxon>
        <taxon>Digenea</taxon>
        <taxon>Plagiorchiida</taxon>
        <taxon>Echinostomata</taxon>
        <taxon>Echinostomatoidea</taxon>
        <taxon>Fasciolidae</taxon>
        <taxon>Fasciolopsis</taxon>
    </lineage>
</organism>